<evidence type="ECO:0000313" key="6">
    <source>
        <dbReference type="Proteomes" id="UP000189933"/>
    </source>
</evidence>
<dbReference type="GO" id="GO:0006355">
    <property type="term" value="P:regulation of DNA-templated transcription"/>
    <property type="evidence" value="ECO:0007669"/>
    <property type="project" value="InterPro"/>
</dbReference>
<dbReference type="PROSITE" id="PS50112">
    <property type="entry name" value="PAS"/>
    <property type="match status" value="1"/>
</dbReference>
<dbReference type="Proteomes" id="UP000189933">
    <property type="component" value="Unassembled WGS sequence"/>
</dbReference>
<dbReference type="InterPro" id="IPR000644">
    <property type="entry name" value="CBS_dom"/>
</dbReference>
<dbReference type="NCBIfam" id="TIGR00229">
    <property type="entry name" value="sensory_box"/>
    <property type="match status" value="1"/>
</dbReference>
<dbReference type="InterPro" id="IPR035965">
    <property type="entry name" value="PAS-like_dom_sf"/>
</dbReference>
<dbReference type="SMART" id="SM00116">
    <property type="entry name" value="CBS"/>
    <property type="match status" value="2"/>
</dbReference>
<dbReference type="OrthoDB" id="9790355at2"/>
<reference evidence="6" key="1">
    <citation type="submission" date="2017-02" db="EMBL/GenBank/DDBJ databases">
        <authorList>
            <person name="Varghese N."/>
            <person name="Submissions S."/>
        </authorList>
    </citation>
    <scope>NUCLEOTIDE SEQUENCE [LARGE SCALE GENOMIC DNA]</scope>
    <source>
        <strain evidence="6">DSM 16521</strain>
    </source>
</reference>
<dbReference type="PANTHER" id="PTHR43080:SF2">
    <property type="entry name" value="CBS DOMAIN-CONTAINING PROTEIN"/>
    <property type="match status" value="1"/>
</dbReference>
<evidence type="ECO:0000256" key="2">
    <source>
        <dbReference type="PROSITE-ProRule" id="PRU00703"/>
    </source>
</evidence>
<dbReference type="RefSeq" id="WP_078664193.1">
    <property type="nucleotide sequence ID" value="NZ_FUXM01000001.1"/>
</dbReference>
<sequence>MRVLVKDIMTRGVIKLDKNSTLQEVAKLFAERMIDGAPVVENKKVAGVLTKTHLLRAMAQGLALDTPIEALMSRNVITINQMMPAEEAMAIPVGRLPVVNDRGELVGWLTRTDLANAFSEKYKFFTQDLIAVLDSLPYALVAVDREGRITTINRAACELCGVEAEDALEQPVQEVFNCPDLLKVARNGIALYNQKLQINNRPVLANYFPVLAEEKLIGAVALLHNL</sequence>
<evidence type="ECO:0000256" key="1">
    <source>
        <dbReference type="ARBA" id="ARBA00023122"/>
    </source>
</evidence>
<evidence type="ECO:0000259" key="3">
    <source>
        <dbReference type="PROSITE" id="PS50112"/>
    </source>
</evidence>
<feature type="domain" description="CBS" evidence="4">
    <location>
        <begin position="72"/>
        <end position="124"/>
    </location>
</feature>
<dbReference type="CDD" id="cd00130">
    <property type="entry name" value="PAS"/>
    <property type="match status" value="1"/>
</dbReference>
<dbReference type="Gene3D" id="3.10.580.10">
    <property type="entry name" value="CBS-domain"/>
    <property type="match status" value="1"/>
</dbReference>
<name>A0A1T4L5D6_9FIRM</name>
<organism evidence="5 6">
    <name type="scientific">Carboxydocella sporoproducens DSM 16521</name>
    <dbReference type="NCBI Taxonomy" id="1121270"/>
    <lineage>
        <taxon>Bacteria</taxon>
        <taxon>Bacillati</taxon>
        <taxon>Bacillota</taxon>
        <taxon>Clostridia</taxon>
        <taxon>Eubacteriales</taxon>
        <taxon>Clostridiales Family XVI. Incertae Sedis</taxon>
        <taxon>Carboxydocella</taxon>
    </lineage>
</organism>
<dbReference type="InterPro" id="IPR000014">
    <property type="entry name" value="PAS"/>
</dbReference>
<accession>A0A1T4L5D6</accession>
<protein>
    <submittedName>
        <fullName evidence="5">PAS domain S-box-containing protein</fullName>
    </submittedName>
</protein>
<dbReference type="SUPFAM" id="SSF55785">
    <property type="entry name" value="PYP-like sensor domain (PAS domain)"/>
    <property type="match status" value="1"/>
</dbReference>
<keyword evidence="1 2" id="KW-0129">CBS domain</keyword>
<dbReference type="Pfam" id="PF13188">
    <property type="entry name" value="PAS_8"/>
    <property type="match status" value="1"/>
</dbReference>
<evidence type="ECO:0000259" key="4">
    <source>
        <dbReference type="PROSITE" id="PS51371"/>
    </source>
</evidence>
<feature type="domain" description="CBS" evidence="4">
    <location>
        <begin position="9"/>
        <end position="64"/>
    </location>
</feature>
<dbReference type="Gene3D" id="3.30.450.20">
    <property type="entry name" value="PAS domain"/>
    <property type="match status" value="1"/>
</dbReference>
<dbReference type="Pfam" id="PF00571">
    <property type="entry name" value="CBS"/>
    <property type="match status" value="2"/>
</dbReference>
<dbReference type="PANTHER" id="PTHR43080">
    <property type="entry name" value="CBS DOMAIN-CONTAINING PROTEIN CBSX3, MITOCHONDRIAL"/>
    <property type="match status" value="1"/>
</dbReference>
<dbReference type="PROSITE" id="PS51371">
    <property type="entry name" value="CBS"/>
    <property type="match status" value="2"/>
</dbReference>
<dbReference type="AlphaFoldDB" id="A0A1T4L5D6"/>
<dbReference type="InterPro" id="IPR051257">
    <property type="entry name" value="Diverse_CBS-Domain"/>
</dbReference>
<dbReference type="EMBL" id="FUXM01000001">
    <property type="protein sequence ID" value="SJZ49935.1"/>
    <property type="molecule type" value="Genomic_DNA"/>
</dbReference>
<evidence type="ECO:0000313" key="5">
    <source>
        <dbReference type="EMBL" id="SJZ49935.1"/>
    </source>
</evidence>
<proteinExistence type="predicted"/>
<keyword evidence="6" id="KW-1185">Reference proteome</keyword>
<feature type="domain" description="PAS" evidence="3">
    <location>
        <begin position="125"/>
        <end position="177"/>
    </location>
</feature>
<dbReference type="SUPFAM" id="SSF54631">
    <property type="entry name" value="CBS-domain pair"/>
    <property type="match status" value="1"/>
</dbReference>
<dbReference type="InterPro" id="IPR046342">
    <property type="entry name" value="CBS_dom_sf"/>
</dbReference>
<dbReference type="SMART" id="SM00091">
    <property type="entry name" value="PAS"/>
    <property type="match status" value="1"/>
</dbReference>
<gene>
    <name evidence="5" type="ORF">SAMN02745885_00032</name>
</gene>